<name>A0A5S3P7D9_9SPHN</name>
<dbReference type="Gene3D" id="2.40.30.170">
    <property type="match status" value="1"/>
</dbReference>
<keyword evidence="2" id="KW-1133">Transmembrane helix</keyword>
<keyword evidence="2" id="KW-0812">Transmembrane</keyword>
<dbReference type="Gene3D" id="2.40.420.20">
    <property type="match status" value="1"/>
</dbReference>
<sequence length="394" mass="41172">MNYETRLKAEDGVAVSGDLSGAGDPAPARKSRRRTIIIFALIGLALAIAAYFLMRGDAPAPPAESQLPVVSVLQPGRETVAGQISATGTLAARRELPVGVVGEGGRVLSVPVEQGQWVKQGQVLAVIDRSVQSQQAQSSAAQIQVAQADANLAQANLDRALQLVERGFISKADVDRLTATRDAAAARVRVSQAQYRELQARNARLNIVAPAAGLVLMRNVEPGQTVGGGSAPLFSIAKGGEMELMAKLGEGDLAKISAGVAAEVTPVGTDRVFAGQVWQVEPTIDPTNRQGTARVSLAYAPELRPGGFASVVIKSGTVVAPVLPESAIMSDEKGDYVFIVNKDDKVVRRTVKQGAVTAQGIIVAEGLNGTERVILRAGGFVNPGETVKPVKPRS</sequence>
<dbReference type="AlphaFoldDB" id="A0A5S3P7D9"/>
<dbReference type="PRINTS" id="PR01490">
    <property type="entry name" value="RTXTOXIND"/>
</dbReference>
<dbReference type="InterPro" id="IPR058647">
    <property type="entry name" value="BSH_CzcB-like"/>
</dbReference>
<feature type="domain" description="CusB-like beta-barrel" evidence="3">
    <location>
        <begin position="246"/>
        <end position="315"/>
    </location>
</feature>
<evidence type="ECO:0000259" key="5">
    <source>
        <dbReference type="Pfam" id="PF25973"/>
    </source>
</evidence>
<dbReference type="NCBIfam" id="TIGR01730">
    <property type="entry name" value="RND_mfp"/>
    <property type="match status" value="1"/>
</dbReference>
<dbReference type="Proteomes" id="UP000309668">
    <property type="component" value="Unassembled WGS sequence"/>
</dbReference>
<dbReference type="PANTHER" id="PTHR30469:SF15">
    <property type="entry name" value="HLYD FAMILY OF SECRETION PROTEINS"/>
    <property type="match status" value="1"/>
</dbReference>
<dbReference type="RefSeq" id="WP_138617532.1">
    <property type="nucleotide sequence ID" value="NZ_VCAO01000003.1"/>
</dbReference>
<dbReference type="Pfam" id="PF25973">
    <property type="entry name" value="BSH_CzcB"/>
    <property type="match status" value="1"/>
</dbReference>
<dbReference type="GO" id="GO:0015562">
    <property type="term" value="F:efflux transmembrane transporter activity"/>
    <property type="evidence" value="ECO:0007669"/>
    <property type="project" value="TreeGrafter"/>
</dbReference>
<dbReference type="SUPFAM" id="SSF111369">
    <property type="entry name" value="HlyD-like secretion proteins"/>
    <property type="match status" value="1"/>
</dbReference>
<dbReference type="InterPro" id="IPR058627">
    <property type="entry name" value="MdtA-like_C"/>
</dbReference>
<accession>A0A5S3P7D9</accession>
<comment type="similarity">
    <text evidence="1">Belongs to the membrane fusion protein (MFP) (TC 8.A.1) family.</text>
</comment>
<dbReference type="InterPro" id="IPR006143">
    <property type="entry name" value="RND_pump_MFP"/>
</dbReference>
<evidence type="ECO:0000313" key="6">
    <source>
        <dbReference type="EMBL" id="TMM48143.1"/>
    </source>
</evidence>
<keyword evidence="2" id="KW-0472">Membrane</keyword>
<feature type="transmembrane region" description="Helical" evidence="2">
    <location>
        <begin position="36"/>
        <end position="54"/>
    </location>
</feature>
<evidence type="ECO:0000259" key="3">
    <source>
        <dbReference type="Pfam" id="PF25954"/>
    </source>
</evidence>
<dbReference type="InterPro" id="IPR058792">
    <property type="entry name" value="Beta-barrel_RND_2"/>
</dbReference>
<dbReference type="Pfam" id="PF25967">
    <property type="entry name" value="RND-MFP_C"/>
    <property type="match status" value="1"/>
</dbReference>
<evidence type="ECO:0000313" key="7">
    <source>
        <dbReference type="Proteomes" id="UP000309668"/>
    </source>
</evidence>
<organism evidence="6 7">
    <name type="scientific">Qipengyuania marisflavi</name>
    <dbReference type="NCBI Taxonomy" id="2486356"/>
    <lineage>
        <taxon>Bacteria</taxon>
        <taxon>Pseudomonadati</taxon>
        <taxon>Pseudomonadota</taxon>
        <taxon>Alphaproteobacteria</taxon>
        <taxon>Sphingomonadales</taxon>
        <taxon>Erythrobacteraceae</taxon>
        <taxon>Qipengyuania</taxon>
    </lineage>
</organism>
<dbReference type="GO" id="GO:1990281">
    <property type="term" value="C:efflux pump complex"/>
    <property type="evidence" value="ECO:0007669"/>
    <property type="project" value="TreeGrafter"/>
</dbReference>
<gene>
    <name evidence="6" type="ORF">FEV51_07530</name>
</gene>
<dbReference type="Pfam" id="PF25954">
    <property type="entry name" value="Beta-barrel_RND_2"/>
    <property type="match status" value="1"/>
</dbReference>
<dbReference type="Gene3D" id="1.10.287.470">
    <property type="entry name" value="Helix hairpin bin"/>
    <property type="match status" value="1"/>
</dbReference>
<proteinExistence type="inferred from homology"/>
<comment type="caution">
    <text evidence="6">The sequence shown here is derived from an EMBL/GenBank/DDBJ whole genome shotgun (WGS) entry which is preliminary data.</text>
</comment>
<evidence type="ECO:0000256" key="1">
    <source>
        <dbReference type="ARBA" id="ARBA00009477"/>
    </source>
</evidence>
<dbReference type="OrthoDB" id="7422354at2"/>
<dbReference type="Gene3D" id="2.40.50.100">
    <property type="match status" value="1"/>
</dbReference>
<protein>
    <submittedName>
        <fullName evidence="6">Efflux RND transporter periplasmic adaptor subunit</fullName>
    </submittedName>
</protein>
<feature type="domain" description="Multidrug resistance protein MdtA-like C-terminal permuted SH3" evidence="4">
    <location>
        <begin position="322"/>
        <end position="375"/>
    </location>
</feature>
<dbReference type="PANTHER" id="PTHR30469">
    <property type="entry name" value="MULTIDRUG RESISTANCE PROTEIN MDTA"/>
    <property type="match status" value="1"/>
</dbReference>
<feature type="domain" description="CzcB-like barrel-sandwich hybrid" evidence="5">
    <location>
        <begin position="104"/>
        <end position="237"/>
    </location>
</feature>
<dbReference type="EMBL" id="VCAO01000003">
    <property type="protein sequence ID" value="TMM48143.1"/>
    <property type="molecule type" value="Genomic_DNA"/>
</dbReference>
<evidence type="ECO:0000259" key="4">
    <source>
        <dbReference type="Pfam" id="PF25967"/>
    </source>
</evidence>
<evidence type="ECO:0000256" key="2">
    <source>
        <dbReference type="SAM" id="Phobius"/>
    </source>
</evidence>
<keyword evidence="7" id="KW-1185">Reference proteome</keyword>
<reference evidence="6 7" key="1">
    <citation type="submission" date="2019-05" db="EMBL/GenBank/DDBJ databases">
        <title>Erythrobacter marisflavi sp. nov., isolated from isolated from water of an estuary environment.</title>
        <authorList>
            <person name="Yoon J.-H."/>
        </authorList>
    </citation>
    <scope>NUCLEOTIDE SEQUENCE [LARGE SCALE GENOMIC DNA]</scope>
    <source>
        <strain evidence="6 7">KEM-5</strain>
    </source>
</reference>